<keyword evidence="2" id="KW-1185">Reference proteome</keyword>
<evidence type="ECO:0000313" key="2">
    <source>
        <dbReference type="Proteomes" id="UP000190961"/>
    </source>
</evidence>
<dbReference type="AlphaFoldDB" id="A0A1T5J8P6"/>
<reference evidence="1 2" key="1">
    <citation type="submission" date="2017-02" db="EMBL/GenBank/DDBJ databases">
        <authorList>
            <person name="Peterson S.W."/>
        </authorList>
    </citation>
    <scope>NUCLEOTIDE SEQUENCE [LARGE SCALE GENOMIC DNA]</scope>
    <source>
        <strain evidence="1 2">DSM 25262</strain>
    </source>
</reference>
<proteinExistence type="predicted"/>
<accession>A0A1T5J8P6</accession>
<name>A0A1T5J8P6_9BACT</name>
<sequence>MKTWTLKAATTKELAALYGLDRKAMARQIKHYESIIGKRFGYFWRVQQILLLFDNIGPPTHFRVIYPKHYYL</sequence>
<gene>
    <name evidence="1" type="ORF">SAMN05660236_0873</name>
</gene>
<dbReference type="EMBL" id="FUZU01000001">
    <property type="protein sequence ID" value="SKC47785.1"/>
    <property type="molecule type" value="Genomic_DNA"/>
</dbReference>
<protein>
    <submittedName>
        <fullName evidence="1">Uncharacterized protein</fullName>
    </submittedName>
</protein>
<organism evidence="1 2">
    <name type="scientific">Ohtaekwangia koreensis</name>
    <dbReference type="NCBI Taxonomy" id="688867"/>
    <lineage>
        <taxon>Bacteria</taxon>
        <taxon>Pseudomonadati</taxon>
        <taxon>Bacteroidota</taxon>
        <taxon>Cytophagia</taxon>
        <taxon>Cytophagales</taxon>
        <taxon>Fulvivirgaceae</taxon>
        <taxon>Ohtaekwangia</taxon>
    </lineage>
</organism>
<dbReference type="RefSeq" id="WP_079685463.1">
    <property type="nucleotide sequence ID" value="NZ_FUZU01000001.1"/>
</dbReference>
<evidence type="ECO:0000313" key="1">
    <source>
        <dbReference type="EMBL" id="SKC47785.1"/>
    </source>
</evidence>
<dbReference type="Proteomes" id="UP000190961">
    <property type="component" value="Unassembled WGS sequence"/>
</dbReference>